<dbReference type="Proteomes" id="UP000233776">
    <property type="component" value="Chromosome I"/>
</dbReference>
<sequence length="235" mass="27292">MKTKQNDDFRYEAIIQNSECLEKINFPKYFSPIVNLANQFTKATSPKNVGQLSELFKQYESYIKSQSSNLIPSVRNWEEYYETAVIEYGFSKDEAVDNAINKIFSMLKNFQNMLNSYDEQSLKNDVGVWVKKLMFEKTFTGLSVQKLIVEHIIKLTGCNYIWRLSTASEESLNIDAFINGKPIQIKPISYEHKKITKAIENIQIPIIEYNLNKNDGNIKIIVSNIKELKDYLKSK</sequence>
<dbReference type="REBASE" id="478964">
    <property type="entry name" value="Mbo108ORF1745P"/>
</dbReference>
<dbReference type="REBASE" id="478898">
    <property type="entry name" value="Mbo237ORF1750P"/>
</dbReference>
<evidence type="ECO:0000313" key="2">
    <source>
        <dbReference type="EMBL" id="SBO46284.1"/>
    </source>
</evidence>
<gene>
    <name evidence="1" type="ORF">HYD69_01615</name>
    <name evidence="2" type="ORF">MBOVJF4278_00512</name>
</gene>
<dbReference type="AlphaFoldDB" id="A0A2N8U2R2"/>
<keyword evidence="2" id="KW-0255">Endonuclease</keyword>
<dbReference type="Pfam" id="PF09568">
    <property type="entry name" value="RE_MjaI"/>
    <property type="match status" value="1"/>
</dbReference>
<proteinExistence type="predicted"/>
<dbReference type="GO" id="GO:0009307">
    <property type="term" value="P:DNA restriction-modification system"/>
    <property type="evidence" value="ECO:0007669"/>
    <property type="project" value="InterPro"/>
</dbReference>
<keyword evidence="4" id="KW-1185">Reference proteome</keyword>
<dbReference type="Proteomes" id="UP000596039">
    <property type="component" value="Chromosome"/>
</dbReference>
<organism evidence="2 3">
    <name type="scientific">Mycoplasmopsis bovis</name>
    <name type="common">Mycoplasma bovis</name>
    <dbReference type="NCBI Taxonomy" id="28903"/>
    <lineage>
        <taxon>Bacteria</taxon>
        <taxon>Bacillati</taxon>
        <taxon>Mycoplasmatota</taxon>
        <taxon>Mycoplasmoidales</taxon>
        <taxon>Metamycoplasmataceae</taxon>
        <taxon>Mycoplasmopsis</taxon>
    </lineage>
</organism>
<dbReference type="RefSeq" id="WP_013456160.1">
    <property type="nucleotide sequence ID" value="NZ_CP022586.1"/>
</dbReference>
<dbReference type="REBASE" id="478954">
    <property type="entry name" value="Mbo258ORF1620P"/>
</dbReference>
<dbReference type="InterPro" id="IPR019068">
    <property type="entry name" value="Restrct_endonuc_II_MjaI"/>
</dbReference>
<reference evidence="1" key="3">
    <citation type="submission" date="2021-04" db="EMBL/GenBank/DDBJ databases">
        <authorList>
            <person name="Vereecke N."/>
            <person name="Bokma J."/>
        </authorList>
    </citation>
    <scope>NUCLEOTIDE SEQUENCE</scope>
    <source>
        <strain evidence="1">Mb222</strain>
    </source>
</reference>
<dbReference type="GO" id="GO:0003677">
    <property type="term" value="F:DNA binding"/>
    <property type="evidence" value="ECO:0007669"/>
    <property type="project" value="InterPro"/>
</dbReference>
<dbReference type="EMBL" id="CP058496">
    <property type="protein sequence ID" value="QQH49988.1"/>
    <property type="molecule type" value="Genomic_DNA"/>
</dbReference>
<accession>A0A2N8U2R2</accession>
<dbReference type="REBASE" id="478943">
    <property type="entry name" value="Mbo120ORF1720P"/>
</dbReference>
<keyword evidence="1" id="KW-0378">Hydrolase</keyword>
<dbReference type="GeneID" id="31507721"/>
<dbReference type="GO" id="GO:0009036">
    <property type="term" value="F:type II site-specific deoxyribonuclease activity"/>
    <property type="evidence" value="ECO:0007669"/>
    <property type="project" value="InterPro"/>
</dbReference>
<name>A0A2N8U2R2_MYCBV</name>
<dbReference type="EC" id="3.1.21.-" evidence="1"/>
<protein>
    <submittedName>
        <fullName evidence="1">MjaI family restriction endonuclease</fullName>
        <ecNumber evidence="1">3.1.21.-</ecNumber>
    </submittedName>
    <submittedName>
        <fullName evidence="2">MjaI restriction endonuclease</fullName>
    </submittedName>
</protein>
<reference evidence="2 3" key="1">
    <citation type="submission" date="2016-06" db="EMBL/GenBank/DDBJ databases">
        <authorList>
            <person name="Kjaerup R.B."/>
            <person name="Dalgaard T.S."/>
            <person name="Juul-Madsen H.R."/>
        </authorList>
    </citation>
    <scope>NUCLEOTIDE SEQUENCE [LARGE SCALE GENOMIC DNA]</scope>
    <source>
        <strain evidence="2">JF4278</strain>
    </source>
</reference>
<evidence type="ECO:0000313" key="4">
    <source>
        <dbReference type="Proteomes" id="UP000596039"/>
    </source>
</evidence>
<dbReference type="REBASE" id="410335">
    <property type="entry name" value="Mbo5152ORF1800P"/>
</dbReference>
<dbReference type="EMBL" id="LT578453">
    <property type="protein sequence ID" value="SBO46284.1"/>
    <property type="molecule type" value="Genomic_DNA"/>
</dbReference>
<evidence type="ECO:0000313" key="1">
    <source>
        <dbReference type="EMBL" id="QQH49988.1"/>
    </source>
</evidence>
<dbReference type="REBASE" id="478974">
    <property type="entry name" value="Mbo147ORF1750P"/>
</dbReference>
<evidence type="ECO:0000313" key="3">
    <source>
        <dbReference type="Proteomes" id="UP000233776"/>
    </source>
</evidence>
<reference evidence="1 4" key="2">
    <citation type="journal article" date="2020" name="Vet. Res.">
        <title>Phylogenomic analysis of Mycoplasma bovis from Belgian veal, dairy and beef herds.</title>
        <authorList>
            <person name="Bokma J."/>
            <person name="Vereecke N."/>
            <person name="De Bleecker K."/>
            <person name="Callens J."/>
            <person name="Ribbens S."/>
            <person name="Nauwynck H."/>
            <person name="Haesebrouck F."/>
            <person name="Theuns S."/>
            <person name="Boyen F."/>
            <person name="Pardon B."/>
        </authorList>
    </citation>
    <scope>NUCLEOTIDE SEQUENCE [LARGE SCALE GENOMIC DNA]</scope>
    <source>
        <strain evidence="1 4">Mb222</strain>
    </source>
</reference>
<dbReference type="REBASE" id="227249">
    <property type="entry name" value="Mbo4278ORF513P"/>
</dbReference>
<dbReference type="REBASE" id="479020">
    <property type="entry name" value="Mbo222ORF1610P"/>
</dbReference>
<keyword evidence="2" id="KW-0540">Nuclease</keyword>